<feature type="transmembrane region" description="Helical" evidence="1">
    <location>
        <begin position="22"/>
        <end position="39"/>
    </location>
</feature>
<proteinExistence type="predicted"/>
<keyword evidence="1" id="KW-0812">Transmembrane</keyword>
<feature type="transmembrane region" description="Helical" evidence="1">
    <location>
        <begin position="597"/>
        <end position="616"/>
    </location>
</feature>
<dbReference type="PANTHER" id="PTHR31061">
    <property type="entry name" value="LD22376P"/>
    <property type="match status" value="1"/>
</dbReference>
<dbReference type="Proteomes" id="UP000317178">
    <property type="component" value="Chromosome"/>
</dbReference>
<feature type="transmembrane region" description="Helical" evidence="1">
    <location>
        <begin position="91"/>
        <end position="109"/>
    </location>
</feature>
<organism evidence="2 3">
    <name type="scientific">Polystyrenella longa</name>
    <dbReference type="NCBI Taxonomy" id="2528007"/>
    <lineage>
        <taxon>Bacteria</taxon>
        <taxon>Pseudomonadati</taxon>
        <taxon>Planctomycetota</taxon>
        <taxon>Planctomycetia</taxon>
        <taxon>Planctomycetales</taxon>
        <taxon>Planctomycetaceae</taxon>
        <taxon>Polystyrenella</taxon>
    </lineage>
</organism>
<keyword evidence="1" id="KW-1133">Transmembrane helix</keyword>
<reference evidence="2 3" key="1">
    <citation type="submission" date="2019-02" db="EMBL/GenBank/DDBJ databases">
        <title>Deep-cultivation of Planctomycetes and their phenomic and genomic characterization uncovers novel biology.</title>
        <authorList>
            <person name="Wiegand S."/>
            <person name="Jogler M."/>
            <person name="Boedeker C."/>
            <person name="Pinto D."/>
            <person name="Vollmers J."/>
            <person name="Rivas-Marin E."/>
            <person name="Kohn T."/>
            <person name="Peeters S.H."/>
            <person name="Heuer A."/>
            <person name="Rast P."/>
            <person name="Oberbeckmann S."/>
            <person name="Bunk B."/>
            <person name="Jeske O."/>
            <person name="Meyerdierks A."/>
            <person name="Storesund J.E."/>
            <person name="Kallscheuer N."/>
            <person name="Luecker S."/>
            <person name="Lage O.M."/>
            <person name="Pohl T."/>
            <person name="Merkel B.J."/>
            <person name="Hornburger P."/>
            <person name="Mueller R.-W."/>
            <person name="Bruemmer F."/>
            <person name="Labrenz M."/>
            <person name="Spormann A.M."/>
            <person name="Op den Camp H."/>
            <person name="Overmann J."/>
            <person name="Amann R."/>
            <person name="Jetten M.S.M."/>
            <person name="Mascher T."/>
            <person name="Medema M.H."/>
            <person name="Devos D.P."/>
            <person name="Kaster A.-K."/>
            <person name="Ovreas L."/>
            <person name="Rohde M."/>
            <person name="Galperin M.Y."/>
            <person name="Jogler C."/>
        </authorList>
    </citation>
    <scope>NUCLEOTIDE SEQUENCE [LARGE SCALE GENOMIC DNA]</scope>
    <source>
        <strain evidence="2 3">Pla110</strain>
    </source>
</reference>
<dbReference type="EMBL" id="CP036281">
    <property type="protein sequence ID" value="QDU79103.1"/>
    <property type="molecule type" value="Genomic_DNA"/>
</dbReference>
<feature type="transmembrane region" description="Helical" evidence="1">
    <location>
        <begin position="51"/>
        <end position="71"/>
    </location>
</feature>
<sequence length="656" mass="75006">MTEAALVPPATNTGRIVSMDQFRGYTVLGMFIVNYLGHFDNVYTTLLHNDYFFSYADTIMPAFIFAVGFSFRLTILKRLPQLGKTKTYLSYVRRSLALILVSVAIFGIGHDWGSYSDFYVDPDIEMNERELEGFLRTPEDQLNEEAVRNEIRKQVAAKEMALVSTDEPLAGSEEQALNARIQRGVDQNYELFLTNHEYYQEYMKHEQAQNAKKGAAAYELVEEGLYTENELSRDRDYQRYTYYKSLEAEKAELEQKLFSGEIQEADLSVQEQELIDSDIWNPEYTGAPYFWSHMGKTFALVLKSDLWETLAVIGVTQLVVLPFIHLPFWSRFGVMVLFGLGHMFITYIFNWQFFFGYTEGAIYINPEHGLNNWMGQLWGTGNNRGWDGGCFGVFAWAVAMFAGSLSFDIMNGEKAEKNVVNLLGWGAGFMVIAYLLSGLANFYDSPRVIEQENKQILADNGYYEDDADREMSVEEFISSKNDEVQEEIRALLIEPAEASQVRSNRAYNQPASPVIPPLSQLGNRSWSSYIPNTPFTQEEDYLIGGAETQMANYWLLWKRVVTLPFIMFATGFAFVVLALFVVLCDIGGVVVPVFRTFGMNPLAAYAIHEVIMHAFLPEILPDDAGPWFIFWSMMLFLVIVWAMVRSLEKQNIYVRM</sequence>
<feature type="transmembrane region" description="Helical" evidence="1">
    <location>
        <begin position="332"/>
        <end position="349"/>
    </location>
</feature>
<dbReference type="RefSeq" id="WP_144993440.1">
    <property type="nucleotide sequence ID" value="NZ_CP036281.1"/>
</dbReference>
<evidence type="ECO:0000256" key="1">
    <source>
        <dbReference type="SAM" id="Phobius"/>
    </source>
</evidence>
<dbReference type="KEGG" id="plon:Pla110_08070"/>
<keyword evidence="1" id="KW-0472">Membrane</keyword>
<keyword evidence="3" id="KW-1185">Reference proteome</keyword>
<feature type="transmembrane region" description="Helical" evidence="1">
    <location>
        <begin position="391"/>
        <end position="410"/>
    </location>
</feature>
<feature type="transmembrane region" description="Helical" evidence="1">
    <location>
        <begin position="422"/>
        <end position="443"/>
    </location>
</feature>
<accession>A0A518CIP4</accession>
<evidence type="ECO:0008006" key="4">
    <source>
        <dbReference type="Google" id="ProtNLM"/>
    </source>
</evidence>
<name>A0A518CIP4_9PLAN</name>
<feature type="transmembrane region" description="Helical" evidence="1">
    <location>
        <begin position="306"/>
        <end position="325"/>
    </location>
</feature>
<evidence type="ECO:0000313" key="2">
    <source>
        <dbReference type="EMBL" id="QDU79103.1"/>
    </source>
</evidence>
<evidence type="ECO:0000313" key="3">
    <source>
        <dbReference type="Proteomes" id="UP000317178"/>
    </source>
</evidence>
<dbReference type="AlphaFoldDB" id="A0A518CIP4"/>
<protein>
    <recommendedName>
        <fullName evidence="4">Heparan-alpha-glucosaminide N-acetyltransferase catalytic domain-containing protein</fullName>
    </recommendedName>
</protein>
<dbReference type="OrthoDB" id="9766391at2"/>
<feature type="transmembrane region" description="Helical" evidence="1">
    <location>
        <begin position="628"/>
        <end position="647"/>
    </location>
</feature>
<feature type="transmembrane region" description="Helical" evidence="1">
    <location>
        <begin position="565"/>
        <end position="590"/>
    </location>
</feature>
<gene>
    <name evidence="2" type="ORF">Pla110_08070</name>
</gene>
<dbReference type="PANTHER" id="PTHR31061:SF24">
    <property type="entry name" value="LD22376P"/>
    <property type="match status" value="1"/>
</dbReference>